<reference evidence="2 3" key="1">
    <citation type="journal article" date="2024" name="Plant Biotechnol. J.">
        <title>Dendrobium thyrsiflorum genome and its molecular insights into genes involved in important horticultural traits.</title>
        <authorList>
            <person name="Chen B."/>
            <person name="Wang J.Y."/>
            <person name="Zheng P.J."/>
            <person name="Li K.L."/>
            <person name="Liang Y.M."/>
            <person name="Chen X.F."/>
            <person name="Zhang C."/>
            <person name="Zhao X."/>
            <person name="He X."/>
            <person name="Zhang G.Q."/>
            <person name="Liu Z.J."/>
            <person name="Xu Q."/>
        </authorList>
    </citation>
    <scope>NUCLEOTIDE SEQUENCE [LARGE SCALE GENOMIC DNA]</scope>
    <source>
        <strain evidence="2">GZMU011</strain>
    </source>
</reference>
<dbReference type="AlphaFoldDB" id="A0ABD0UNN6"/>
<gene>
    <name evidence="2" type="ORF">M5K25_017916</name>
</gene>
<keyword evidence="3" id="KW-1185">Reference proteome</keyword>
<protein>
    <submittedName>
        <fullName evidence="2">Uncharacterized protein</fullName>
    </submittedName>
</protein>
<organism evidence="2 3">
    <name type="scientific">Dendrobium thyrsiflorum</name>
    <name type="common">Pinecone-like raceme dendrobium</name>
    <name type="synonym">Orchid</name>
    <dbReference type="NCBI Taxonomy" id="117978"/>
    <lineage>
        <taxon>Eukaryota</taxon>
        <taxon>Viridiplantae</taxon>
        <taxon>Streptophyta</taxon>
        <taxon>Embryophyta</taxon>
        <taxon>Tracheophyta</taxon>
        <taxon>Spermatophyta</taxon>
        <taxon>Magnoliopsida</taxon>
        <taxon>Liliopsida</taxon>
        <taxon>Asparagales</taxon>
        <taxon>Orchidaceae</taxon>
        <taxon>Epidendroideae</taxon>
        <taxon>Malaxideae</taxon>
        <taxon>Dendrobiinae</taxon>
        <taxon>Dendrobium</taxon>
    </lineage>
</organism>
<feature type="region of interest" description="Disordered" evidence="1">
    <location>
        <begin position="99"/>
        <end position="126"/>
    </location>
</feature>
<accession>A0ABD0UNN6</accession>
<evidence type="ECO:0000256" key="1">
    <source>
        <dbReference type="SAM" id="MobiDB-lite"/>
    </source>
</evidence>
<evidence type="ECO:0000313" key="3">
    <source>
        <dbReference type="Proteomes" id="UP001552299"/>
    </source>
</evidence>
<name>A0ABD0UNN6_DENTH</name>
<proteinExistence type="predicted"/>
<dbReference type="EMBL" id="JANQDX010000014">
    <property type="protein sequence ID" value="KAL0911976.1"/>
    <property type="molecule type" value="Genomic_DNA"/>
</dbReference>
<dbReference type="Proteomes" id="UP001552299">
    <property type="component" value="Unassembled WGS sequence"/>
</dbReference>
<sequence length="126" mass="14928">MHKAFYILNPSKSHSWMFILNSILIKHPVPYWFFKWWDYKGATISLLPPELKTSYNIWVESSPHLQQVTELWTVIIVPDKNKQIEKVIQNNLLKTQRSSAKWPEAFEEGPSQRPGKQIMQEEDSFI</sequence>
<evidence type="ECO:0000313" key="2">
    <source>
        <dbReference type="EMBL" id="KAL0911976.1"/>
    </source>
</evidence>
<comment type="caution">
    <text evidence="2">The sequence shown here is derived from an EMBL/GenBank/DDBJ whole genome shotgun (WGS) entry which is preliminary data.</text>
</comment>